<dbReference type="SMART" id="SM00271">
    <property type="entry name" value="DnaJ"/>
    <property type="match status" value="1"/>
</dbReference>
<evidence type="ECO:0000259" key="2">
    <source>
        <dbReference type="PROSITE" id="PS50076"/>
    </source>
</evidence>
<reference evidence="4" key="1">
    <citation type="submission" date="2015-05" db="EMBL/GenBank/DDBJ databases">
        <title>Draft genome sequencing of a biphenyl-degrading bacterium, Pseudomonas balearica KF707 (=NBRC110670).</title>
        <authorList>
            <person name="Kimura N."/>
            <person name="Hirose J."/>
            <person name="Watanabe T."/>
            <person name="Suenaga H."/>
            <person name="Fujihara H."/>
            <person name="Noguchi M."/>
            <person name="Hashimoto M."/>
            <person name="Shimodaira J."/>
            <person name="Tsuchikane K."/>
            <person name="Hosoyama A."/>
            <person name="Yamazoe A."/>
            <person name="Fujita N."/>
            <person name="Furukawa K."/>
        </authorList>
    </citation>
    <scope>NUCLEOTIDE SEQUENCE [LARGE SCALE GENOMIC DNA]</scope>
    <source>
        <strain evidence="4">DSM 10086 / NBRC 110670 / KF707</strain>
    </source>
</reference>
<dbReference type="Pfam" id="PF05099">
    <property type="entry name" value="TerB"/>
    <property type="match status" value="1"/>
</dbReference>
<proteinExistence type="predicted"/>
<dbReference type="InterPro" id="IPR036869">
    <property type="entry name" value="J_dom_sf"/>
</dbReference>
<protein>
    <submittedName>
        <fullName evidence="3">DnaJ-like protein DjlA</fullName>
    </submittedName>
</protein>
<dbReference type="InterPro" id="IPR001623">
    <property type="entry name" value="DnaJ_domain"/>
</dbReference>
<dbReference type="CDD" id="cd06257">
    <property type="entry name" value="DnaJ"/>
    <property type="match status" value="1"/>
</dbReference>
<dbReference type="CDD" id="cd07316">
    <property type="entry name" value="terB_like_DjlA"/>
    <property type="match status" value="1"/>
</dbReference>
<dbReference type="AlphaFoldDB" id="A0AAD1BW20"/>
<dbReference type="EMBL" id="AP014862">
    <property type="protein sequence ID" value="BAU72197.1"/>
    <property type="molecule type" value="Genomic_DNA"/>
</dbReference>
<sequence length="255" mass="27884">MLWPATLIGATAGFALASIPGAMLGGLLGQVLDRRLKLDSWSALWARLRGRSEIASGDLLFVLLGRLAKSDGRVQAAHIQQARSEMKRLGLDESRTRRAIAAFNRGKVGRDNLQPALAGLREERLSAERLLRSCWQMAAADGRIGEVERELILQWGQWLGFKPAQVQALGAGYDTPQGLAPARGNSYSEALKLLGVTADCEPATIKRAYRRLLSKHHPDKLAGSGASPTAVRAATERTRELQSAYNLIRERHGFR</sequence>
<dbReference type="Gene3D" id="1.10.287.110">
    <property type="entry name" value="DnaJ domain"/>
    <property type="match status" value="1"/>
</dbReference>
<dbReference type="SUPFAM" id="SSF158682">
    <property type="entry name" value="TerB-like"/>
    <property type="match status" value="1"/>
</dbReference>
<dbReference type="InterPro" id="IPR007791">
    <property type="entry name" value="DjlA_N"/>
</dbReference>
<dbReference type="InterPro" id="IPR050817">
    <property type="entry name" value="DjlA_DnaK_co-chaperone"/>
</dbReference>
<dbReference type="Proteomes" id="UP000218554">
    <property type="component" value="Chromosome"/>
</dbReference>
<dbReference type="PANTHER" id="PTHR24074">
    <property type="entry name" value="CO-CHAPERONE PROTEIN DJLA"/>
    <property type="match status" value="1"/>
</dbReference>
<evidence type="ECO:0000313" key="4">
    <source>
        <dbReference type="Proteomes" id="UP000218554"/>
    </source>
</evidence>
<dbReference type="PROSITE" id="PS50076">
    <property type="entry name" value="DNAJ_2"/>
    <property type="match status" value="1"/>
</dbReference>
<dbReference type="RefSeq" id="WP_003450731.1">
    <property type="nucleotide sequence ID" value="NZ_AJMR01000115.1"/>
</dbReference>
<dbReference type="KEGG" id="pfuw:KF707C_5090"/>
<keyword evidence="1" id="KW-0143">Chaperone</keyword>
<reference evidence="3 4" key="2">
    <citation type="journal article" date="2017" name="Int. J. Syst. Evol. Microbiol.">
        <title>Pseudomonas furukawaii sp. nov., a polychlorinated biphenyl-degrading bacterium isolated from biphenyl-contaminated soil in Japan.</title>
        <authorList>
            <person name="Kimura N."/>
            <person name="Watanabe T."/>
            <person name="Suenaga H."/>
            <person name="Fujihara H."/>
            <person name="Futagami T."/>
            <person name="Goto M."/>
            <person name="Hanada S."/>
            <person name="Hirose J."/>
        </authorList>
    </citation>
    <scope>NUCLEOTIDE SEQUENCE [LARGE SCALE GENOMIC DNA]</scope>
    <source>
        <strain evidence="4">DSM 10086 / NBRC 110670 / KF707</strain>
    </source>
</reference>
<gene>
    <name evidence="3" type="ORF">KF707C_5090</name>
</gene>
<keyword evidence="4" id="KW-1185">Reference proteome</keyword>
<dbReference type="InterPro" id="IPR029024">
    <property type="entry name" value="TerB-like"/>
</dbReference>
<dbReference type="PRINTS" id="PR00625">
    <property type="entry name" value="JDOMAIN"/>
</dbReference>
<dbReference type="Gene3D" id="1.10.3680.10">
    <property type="entry name" value="TerB-like"/>
    <property type="match status" value="1"/>
</dbReference>
<name>A0AAD1BW20_METFU</name>
<accession>A0AAD1BW20</accession>
<dbReference type="SUPFAM" id="SSF46565">
    <property type="entry name" value="Chaperone J-domain"/>
    <property type="match status" value="1"/>
</dbReference>
<evidence type="ECO:0000256" key="1">
    <source>
        <dbReference type="ARBA" id="ARBA00023186"/>
    </source>
</evidence>
<evidence type="ECO:0000313" key="3">
    <source>
        <dbReference type="EMBL" id="BAU72197.1"/>
    </source>
</evidence>
<dbReference type="Pfam" id="PF00226">
    <property type="entry name" value="DnaJ"/>
    <property type="match status" value="1"/>
</dbReference>
<organism evidence="3 4">
    <name type="scientific">Metapseudomonas furukawaii</name>
    <name type="common">Pseudomonas furukawaii</name>
    <dbReference type="NCBI Taxonomy" id="1149133"/>
    <lineage>
        <taxon>Bacteria</taxon>
        <taxon>Pseudomonadati</taxon>
        <taxon>Pseudomonadota</taxon>
        <taxon>Gammaproteobacteria</taxon>
        <taxon>Pseudomonadales</taxon>
        <taxon>Pseudomonadaceae</taxon>
        <taxon>Metapseudomonas</taxon>
    </lineage>
</organism>
<feature type="domain" description="J" evidence="2">
    <location>
        <begin position="189"/>
        <end position="255"/>
    </location>
</feature>